<feature type="compositionally biased region" description="Polar residues" evidence="1">
    <location>
        <begin position="49"/>
        <end position="59"/>
    </location>
</feature>
<dbReference type="GeneID" id="19899862"/>
<reference evidence="3" key="1">
    <citation type="submission" date="2012-06" db="EMBL/GenBank/DDBJ databases">
        <title>The genome sequence of Coniosporium apollinis CBS 100218.</title>
        <authorList>
            <consortium name="The Broad Institute Genome Sequencing Platform"/>
            <person name="Cuomo C."/>
            <person name="Gorbushina A."/>
            <person name="Noack S."/>
            <person name="Walker B."/>
            <person name="Young S.K."/>
            <person name="Zeng Q."/>
            <person name="Gargeya S."/>
            <person name="Fitzgerald M."/>
            <person name="Haas B."/>
            <person name="Abouelleil A."/>
            <person name="Alvarado L."/>
            <person name="Arachchi H.M."/>
            <person name="Berlin A.M."/>
            <person name="Chapman S.B."/>
            <person name="Goldberg J."/>
            <person name="Griggs A."/>
            <person name="Gujja S."/>
            <person name="Hansen M."/>
            <person name="Howarth C."/>
            <person name="Imamovic A."/>
            <person name="Larimer J."/>
            <person name="McCowan C."/>
            <person name="Montmayeur A."/>
            <person name="Murphy C."/>
            <person name="Neiman D."/>
            <person name="Pearson M."/>
            <person name="Priest M."/>
            <person name="Roberts A."/>
            <person name="Saif S."/>
            <person name="Shea T."/>
            <person name="Sisk P."/>
            <person name="Sykes S."/>
            <person name="Wortman J."/>
            <person name="Nusbaum C."/>
            <person name="Birren B."/>
        </authorList>
    </citation>
    <scope>NUCLEOTIDE SEQUENCE [LARGE SCALE GENOMIC DNA]</scope>
    <source>
        <strain evidence="3">CBS 100218</strain>
    </source>
</reference>
<feature type="region of interest" description="Disordered" evidence="1">
    <location>
        <begin position="1"/>
        <end position="99"/>
    </location>
</feature>
<dbReference type="eggNOG" id="ENOG502SECU">
    <property type="taxonomic scope" value="Eukaryota"/>
</dbReference>
<sequence>MSGVGETKWRRGSQTTANTAPGGQNSLRGRQSAQNSGTSTPNPELGKRQSLSSASGNTWDRSRSGSAAGQGQGQGQQRGPPGGQVGGQKGAGAGVGGLDVGNAMTAATAMVQEEHVPVNGYNADEVRTFLATGRGGAQVDGVKSGKVPVWKAGGENKGVRSGGPWGSKPTQMASGQDFWVQLRKQIASLEQGKAG</sequence>
<dbReference type="HOGENOM" id="CLU_1610518_0_0_1"/>
<feature type="compositionally biased region" description="Gly residues" evidence="1">
    <location>
        <begin position="68"/>
        <end position="99"/>
    </location>
</feature>
<dbReference type="EMBL" id="JH767562">
    <property type="protein sequence ID" value="EON63324.1"/>
    <property type="molecule type" value="Genomic_DNA"/>
</dbReference>
<evidence type="ECO:0000313" key="2">
    <source>
        <dbReference type="EMBL" id="EON63324.1"/>
    </source>
</evidence>
<protein>
    <submittedName>
        <fullName evidence="2">Uncharacterized protein</fullName>
    </submittedName>
</protein>
<dbReference type="OMA" id="KPGAMAN"/>
<accession>R7YNC8</accession>
<keyword evidence="3" id="KW-1185">Reference proteome</keyword>
<feature type="region of interest" description="Disordered" evidence="1">
    <location>
        <begin position="147"/>
        <end position="170"/>
    </location>
</feature>
<dbReference type="AlphaFoldDB" id="R7YNC8"/>
<feature type="compositionally biased region" description="Polar residues" evidence="1">
    <location>
        <begin position="12"/>
        <end position="42"/>
    </location>
</feature>
<name>R7YNC8_CONA1</name>
<dbReference type="OrthoDB" id="5598843at2759"/>
<evidence type="ECO:0000313" key="3">
    <source>
        <dbReference type="Proteomes" id="UP000016924"/>
    </source>
</evidence>
<dbReference type="STRING" id="1168221.R7YNC8"/>
<dbReference type="Proteomes" id="UP000016924">
    <property type="component" value="Unassembled WGS sequence"/>
</dbReference>
<proteinExistence type="predicted"/>
<dbReference type="RefSeq" id="XP_007778641.1">
    <property type="nucleotide sequence ID" value="XM_007780451.1"/>
</dbReference>
<evidence type="ECO:0000256" key="1">
    <source>
        <dbReference type="SAM" id="MobiDB-lite"/>
    </source>
</evidence>
<gene>
    <name evidence="2" type="ORF">W97_02551</name>
</gene>
<organism evidence="2 3">
    <name type="scientific">Coniosporium apollinis (strain CBS 100218)</name>
    <name type="common">Rock-inhabiting black yeast</name>
    <dbReference type="NCBI Taxonomy" id="1168221"/>
    <lineage>
        <taxon>Eukaryota</taxon>
        <taxon>Fungi</taxon>
        <taxon>Dikarya</taxon>
        <taxon>Ascomycota</taxon>
        <taxon>Pezizomycotina</taxon>
        <taxon>Dothideomycetes</taxon>
        <taxon>Dothideomycetes incertae sedis</taxon>
        <taxon>Coniosporium</taxon>
    </lineage>
</organism>